<organism evidence="1 2">
    <name type="scientific">Pacificimonas aurantium</name>
    <dbReference type="NCBI Taxonomy" id="1250540"/>
    <lineage>
        <taxon>Bacteria</taxon>
        <taxon>Pseudomonadati</taxon>
        <taxon>Pseudomonadota</taxon>
        <taxon>Alphaproteobacteria</taxon>
        <taxon>Sphingomonadales</taxon>
        <taxon>Sphingosinicellaceae</taxon>
        <taxon>Pacificimonas</taxon>
    </lineage>
</organism>
<accession>A0ABS7WI29</accession>
<dbReference type="EMBL" id="JAGSGB010000001">
    <property type="protein sequence ID" value="MBZ6377660.1"/>
    <property type="molecule type" value="Genomic_DNA"/>
</dbReference>
<name>A0ABS7WI29_9SPHN</name>
<protein>
    <submittedName>
        <fullName evidence="1">Uncharacterized protein</fullName>
    </submittedName>
</protein>
<dbReference type="RefSeq" id="WP_172406163.1">
    <property type="nucleotide sequence ID" value="NZ_JAGSGB010000001.1"/>
</dbReference>
<comment type="caution">
    <text evidence="1">The sequence shown here is derived from an EMBL/GenBank/DDBJ whole genome shotgun (WGS) entry which is preliminary data.</text>
</comment>
<dbReference type="Proteomes" id="UP000824621">
    <property type="component" value="Unassembled WGS sequence"/>
</dbReference>
<gene>
    <name evidence="1" type="ORF">KCN53_03310</name>
</gene>
<reference evidence="1 2" key="1">
    <citation type="submission" date="2021-04" db="EMBL/GenBank/DDBJ databases">
        <authorList>
            <person name="Pira H."/>
            <person name="Risdian C."/>
            <person name="Wink J."/>
        </authorList>
    </citation>
    <scope>NUCLEOTIDE SEQUENCE [LARGE SCALE GENOMIC DNA]</scope>
    <source>
        <strain evidence="1 2">DSM 107782</strain>
    </source>
</reference>
<keyword evidence="2" id="KW-1185">Reference proteome</keyword>
<sequence length="48" mass="5052">MHRISNGASWARTALSLIFLAISLLLGLPTLAPEPATAQHSGSVDLPR</sequence>
<evidence type="ECO:0000313" key="2">
    <source>
        <dbReference type="Proteomes" id="UP000824621"/>
    </source>
</evidence>
<evidence type="ECO:0000313" key="1">
    <source>
        <dbReference type="EMBL" id="MBZ6377660.1"/>
    </source>
</evidence>
<proteinExistence type="predicted"/>